<dbReference type="Pfam" id="PF22624">
    <property type="entry name" value="AASDHPPT_N"/>
    <property type="match status" value="1"/>
</dbReference>
<keyword evidence="6" id="KW-1185">Reference proteome</keyword>
<evidence type="ECO:0000313" key="5">
    <source>
        <dbReference type="EMBL" id="MFC3195083.1"/>
    </source>
</evidence>
<name>A0ABV7JFQ6_9GAMM</name>
<evidence type="ECO:0000256" key="1">
    <source>
        <dbReference type="ARBA" id="ARBA00010990"/>
    </source>
</evidence>
<comment type="caution">
    <text evidence="5">The sequence shown here is derived from an EMBL/GenBank/DDBJ whole genome shotgun (WGS) entry which is preliminary data.</text>
</comment>
<dbReference type="InterPro" id="IPR050559">
    <property type="entry name" value="P-Pant_transferase_sf"/>
</dbReference>
<proteinExistence type="inferred from homology"/>
<dbReference type="GO" id="GO:0016740">
    <property type="term" value="F:transferase activity"/>
    <property type="evidence" value="ECO:0007669"/>
    <property type="project" value="UniProtKB-KW"/>
</dbReference>
<evidence type="ECO:0000259" key="4">
    <source>
        <dbReference type="Pfam" id="PF22624"/>
    </source>
</evidence>
<sequence>MANAVIKMNSPPIASNQIDLWYVQDEAIVDAKVKSDCHGLLSAAEKSQMSRFYFAKDRHQYMVTRSLLRVVLSKYHKDVEPREWQFETNAYGRPYIANETQAPRVHFNISHAKNLVMLAIAQHEYLGVDVEYLERKGNWLDIADTFFSPDEVEQLLALEDLEKKKQRYFDLWTLKEAYVKACGMGLSIPLSDFSFIFNDEDELNIQFKTGRKDVPEKWRFWRIELSDEHAISLAIRREGAEEIAIQIKAALPLKGETNVEYTFRGHHQQ</sequence>
<dbReference type="InterPro" id="IPR037143">
    <property type="entry name" value="4-PPantetheinyl_Trfase_dom_sf"/>
</dbReference>
<dbReference type="Proteomes" id="UP001595533">
    <property type="component" value="Unassembled WGS sequence"/>
</dbReference>
<protein>
    <submittedName>
        <fullName evidence="5">4'-phosphopantetheinyl transferase family protein</fullName>
    </submittedName>
</protein>
<dbReference type="InterPro" id="IPR008278">
    <property type="entry name" value="4-PPantetheinyl_Trfase_dom"/>
</dbReference>
<dbReference type="Gene3D" id="3.90.470.20">
    <property type="entry name" value="4'-phosphopantetheinyl transferase domain"/>
    <property type="match status" value="2"/>
</dbReference>
<accession>A0ABV7JFQ6</accession>
<dbReference type="InterPro" id="IPR055066">
    <property type="entry name" value="AASDHPPT_N"/>
</dbReference>
<dbReference type="SUPFAM" id="SSF56214">
    <property type="entry name" value="4'-phosphopantetheinyl transferase"/>
    <property type="match status" value="2"/>
</dbReference>
<dbReference type="RefSeq" id="WP_157893036.1">
    <property type="nucleotide sequence ID" value="NZ_JBHRTS010000006.1"/>
</dbReference>
<evidence type="ECO:0000313" key="6">
    <source>
        <dbReference type="Proteomes" id="UP001595533"/>
    </source>
</evidence>
<keyword evidence="2 5" id="KW-0808">Transferase</keyword>
<comment type="similarity">
    <text evidence="1">Belongs to the P-Pant transferase superfamily. Gsp/Sfp/HetI/AcpT family.</text>
</comment>
<feature type="domain" description="4'-phosphopantetheinyl transferase N-terminal" evidence="4">
    <location>
        <begin position="40"/>
        <end position="120"/>
    </location>
</feature>
<dbReference type="EMBL" id="JBHRTS010000006">
    <property type="protein sequence ID" value="MFC3195083.1"/>
    <property type="molecule type" value="Genomic_DNA"/>
</dbReference>
<organism evidence="5 6">
    <name type="scientific">Marinicella sediminis</name>
    <dbReference type="NCBI Taxonomy" id="1792834"/>
    <lineage>
        <taxon>Bacteria</taxon>
        <taxon>Pseudomonadati</taxon>
        <taxon>Pseudomonadota</taxon>
        <taxon>Gammaproteobacteria</taxon>
        <taxon>Lysobacterales</taxon>
        <taxon>Marinicellaceae</taxon>
        <taxon>Marinicella</taxon>
    </lineage>
</organism>
<reference evidence="6" key="1">
    <citation type="journal article" date="2019" name="Int. J. Syst. Evol. Microbiol.">
        <title>The Global Catalogue of Microorganisms (GCM) 10K type strain sequencing project: providing services to taxonomists for standard genome sequencing and annotation.</title>
        <authorList>
            <consortium name="The Broad Institute Genomics Platform"/>
            <consortium name="The Broad Institute Genome Sequencing Center for Infectious Disease"/>
            <person name="Wu L."/>
            <person name="Ma J."/>
        </authorList>
    </citation>
    <scope>NUCLEOTIDE SEQUENCE [LARGE SCALE GENOMIC DNA]</scope>
    <source>
        <strain evidence="6">KCTC 42953</strain>
    </source>
</reference>
<feature type="domain" description="4'-phosphopantetheinyl transferase" evidence="3">
    <location>
        <begin position="126"/>
        <end position="233"/>
    </location>
</feature>
<gene>
    <name evidence="5" type="ORF">ACFODZ_12595</name>
</gene>
<evidence type="ECO:0000256" key="2">
    <source>
        <dbReference type="ARBA" id="ARBA00022679"/>
    </source>
</evidence>
<evidence type="ECO:0000259" key="3">
    <source>
        <dbReference type="Pfam" id="PF01648"/>
    </source>
</evidence>
<dbReference type="Pfam" id="PF01648">
    <property type="entry name" value="ACPS"/>
    <property type="match status" value="1"/>
</dbReference>
<dbReference type="PANTHER" id="PTHR12215">
    <property type="entry name" value="PHOSPHOPANTETHEINE TRANSFERASE"/>
    <property type="match status" value="1"/>
</dbReference>
<dbReference type="PANTHER" id="PTHR12215:SF10">
    <property type="entry name" value="L-AMINOADIPATE-SEMIALDEHYDE DEHYDROGENASE-PHOSPHOPANTETHEINYL TRANSFERASE"/>
    <property type="match status" value="1"/>
</dbReference>